<reference evidence="1 2" key="1">
    <citation type="submission" date="2020-08" db="EMBL/GenBank/DDBJ databases">
        <title>Sequencing the genomes of 1000 actinobacteria strains.</title>
        <authorList>
            <person name="Klenk H.-P."/>
        </authorList>
    </citation>
    <scope>NUCLEOTIDE SEQUENCE [LARGE SCALE GENOMIC DNA]</scope>
    <source>
        <strain evidence="1 2">DSM 44230</strain>
    </source>
</reference>
<protein>
    <submittedName>
        <fullName evidence="1">Pyoverdine/dityrosine biosynthesis protein Dit1</fullName>
    </submittedName>
</protein>
<dbReference type="InterPro" id="IPR007817">
    <property type="entry name" value="Isocyanide_synthase_DIT1"/>
</dbReference>
<evidence type="ECO:0000313" key="1">
    <source>
        <dbReference type="EMBL" id="MBB4679057.1"/>
    </source>
</evidence>
<dbReference type="PANTHER" id="PTHR37285:SF5">
    <property type="entry name" value="SPORE WALL MATURATION PROTEIN DIT1"/>
    <property type="match status" value="1"/>
</dbReference>
<organism evidence="1 2">
    <name type="scientific">Crossiella cryophila</name>
    <dbReference type="NCBI Taxonomy" id="43355"/>
    <lineage>
        <taxon>Bacteria</taxon>
        <taxon>Bacillati</taxon>
        <taxon>Actinomycetota</taxon>
        <taxon>Actinomycetes</taxon>
        <taxon>Pseudonocardiales</taxon>
        <taxon>Pseudonocardiaceae</taxon>
        <taxon>Crossiella</taxon>
    </lineage>
</organism>
<evidence type="ECO:0000313" key="2">
    <source>
        <dbReference type="Proteomes" id="UP000533598"/>
    </source>
</evidence>
<dbReference type="PANTHER" id="PTHR37285">
    <property type="entry name" value="SPORE WALL MATURATION PROTEIN DIT1"/>
    <property type="match status" value="1"/>
</dbReference>
<dbReference type="EMBL" id="JACHMH010000001">
    <property type="protein sequence ID" value="MBB4679057.1"/>
    <property type="molecule type" value="Genomic_DNA"/>
</dbReference>
<dbReference type="Pfam" id="PF05141">
    <property type="entry name" value="DIT1_PvcA"/>
    <property type="match status" value="1"/>
</dbReference>
<comment type="caution">
    <text evidence="1">The sequence shown here is derived from an EMBL/GenBank/DDBJ whole genome shotgun (WGS) entry which is preliminary data.</text>
</comment>
<name>A0A7W7FV94_9PSEU</name>
<dbReference type="Gene3D" id="3.30.60.140">
    <property type="match status" value="1"/>
</dbReference>
<dbReference type="RefSeq" id="WP_185004850.1">
    <property type="nucleotide sequence ID" value="NZ_BAAAUI010000046.1"/>
</dbReference>
<gene>
    <name evidence="1" type="ORF">HNR67_005175</name>
</gene>
<keyword evidence="2" id="KW-1185">Reference proteome</keyword>
<sequence>MIRAIGRNQPIQFVLPAFPAKSPNRDKVLGHLPDLAEELAVGFLSDLCADLTELYPPGARLTICSDGRVFGDLIGVPDEEITAYQQEMAALIRATGSDRLDLYTLDDYAPGSCPESLRRLLDAEYTEPIADLRARIGADADLRAMYLGIVRFLLEDRYGPGYSGTRSALQRESRQRAYGVVARSRAWGDLVGARFPDAVRLSIHPQPCGAAKLGLLLGRTPDAWLTPWHAVAVHEPGGFTLMKRIEAEQLGARLVHRGGRPSHYVLP</sequence>
<dbReference type="AlphaFoldDB" id="A0A7W7FV94"/>
<dbReference type="Proteomes" id="UP000533598">
    <property type="component" value="Unassembled WGS sequence"/>
</dbReference>
<proteinExistence type="predicted"/>
<accession>A0A7W7FV94</accession>